<name>H2ZI37_CIOSA</name>
<dbReference type="InterPro" id="IPR017975">
    <property type="entry name" value="Tubulin_CS"/>
</dbReference>
<keyword evidence="9" id="KW-0206">Cytoskeleton</keyword>
<dbReference type="InterPro" id="IPR018316">
    <property type="entry name" value="Tubulin/FtsZ_2-layer-sand-dom"/>
</dbReference>
<keyword evidence="4" id="KW-0963">Cytoplasm</keyword>
<dbReference type="GO" id="GO:0005525">
    <property type="term" value="F:GTP binding"/>
    <property type="evidence" value="ECO:0007669"/>
    <property type="project" value="UniProtKB-UniRule"/>
</dbReference>
<protein>
    <recommendedName>
        <fullName evidence="11">Tubulin alpha chain</fullName>
    </recommendedName>
</protein>
<dbReference type="PANTHER" id="PTHR11588">
    <property type="entry name" value="TUBULIN"/>
    <property type="match status" value="1"/>
</dbReference>
<dbReference type="Pfam" id="PF00091">
    <property type="entry name" value="Tubulin"/>
    <property type="match status" value="1"/>
</dbReference>
<dbReference type="GO" id="GO:0005200">
    <property type="term" value="F:structural constituent of cytoskeleton"/>
    <property type="evidence" value="ECO:0007669"/>
    <property type="project" value="InterPro"/>
</dbReference>
<evidence type="ECO:0000259" key="12">
    <source>
        <dbReference type="SMART" id="SM00864"/>
    </source>
</evidence>
<dbReference type="InterPro" id="IPR036525">
    <property type="entry name" value="Tubulin/FtsZ_GTPase_sf"/>
</dbReference>
<dbReference type="InterPro" id="IPR000217">
    <property type="entry name" value="Tubulin"/>
</dbReference>
<keyword evidence="6 11" id="KW-0547">Nucleotide-binding</keyword>
<reference evidence="15" key="1">
    <citation type="submission" date="2003-08" db="EMBL/GenBank/DDBJ databases">
        <authorList>
            <person name="Birren B."/>
            <person name="Nusbaum C."/>
            <person name="Abebe A."/>
            <person name="Abouelleil A."/>
            <person name="Adekoya E."/>
            <person name="Ait-zahra M."/>
            <person name="Allen N."/>
            <person name="Allen T."/>
            <person name="An P."/>
            <person name="Anderson M."/>
            <person name="Anderson S."/>
            <person name="Arachchi H."/>
            <person name="Armbruster J."/>
            <person name="Bachantsang P."/>
            <person name="Baldwin J."/>
            <person name="Barry A."/>
            <person name="Bayul T."/>
            <person name="Blitshsteyn B."/>
            <person name="Bloom T."/>
            <person name="Blye J."/>
            <person name="Boguslavskiy L."/>
            <person name="Borowsky M."/>
            <person name="Boukhgalter B."/>
            <person name="Brunache A."/>
            <person name="Butler J."/>
            <person name="Calixte N."/>
            <person name="Calvo S."/>
            <person name="Camarata J."/>
            <person name="Campo K."/>
            <person name="Chang J."/>
            <person name="Cheshatsang Y."/>
            <person name="Citroen M."/>
            <person name="Collymore A."/>
            <person name="Considine T."/>
            <person name="Cook A."/>
            <person name="Cooke P."/>
            <person name="Corum B."/>
            <person name="Cuomo C."/>
            <person name="David R."/>
            <person name="Dawoe T."/>
            <person name="Degray S."/>
            <person name="Dodge S."/>
            <person name="Dooley K."/>
            <person name="Dorje P."/>
            <person name="Dorjee K."/>
            <person name="Dorris L."/>
            <person name="Duffey N."/>
            <person name="Dupes A."/>
            <person name="Elkins T."/>
            <person name="Engels R."/>
            <person name="Erickson J."/>
            <person name="Farina A."/>
            <person name="Faro S."/>
            <person name="Ferreira P."/>
            <person name="Fischer H."/>
            <person name="Fitzgerald M."/>
            <person name="Foley K."/>
            <person name="Gage D."/>
            <person name="Galagan J."/>
            <person name="Gearin G."/>
            <person name="Gnerre S."/>
            <person name="Gnirke A."/>
            <person name="Goyette A."/>
            <person name="Graham J."/>
            <person name="Grandbois E."/>
            <person name="Gyaltsen K."/>
            <person name="Hafez N."/>
            <person name="Hagopian D."/>
            <person name="Hagos B."/>
            <person name="Hall J."/>
            <person name="Hatcher B."/>
            <person name="Heller A."/>
            <person name="Higgins H."/>
            <person name="Honan T."/>
            <person name="Horn A."/>
            <person name="Houde N."/>
            <person name="Hughes L."/>
            <person name="Hulme W."/>
            <person name="Husby E."/>
            <person name="Iliev I."/>
            <person name="Jaffe D."/>
            <person name="Jones C."/>
            <person name="Kamal M."/>
            <person name="Kamat A."/>
            <person name="Kamvysselis M."/>
            <person name="Karlsson E."/>
            <person name="Kells C."/>
            <person name="Kieu A."/>
            <person name="Kisner P."/>
            <person name="Kodira C."/>
            <person name="Kulbokas E."/>
            <person name="Labutti K."/>
            <person name="Lama D."/>
            <person name="Landers T."/>
            <person name="Leger J."/>
            <person name="Levine S."/>
            <person name="Lewis D."/>
            <person name="Lewis T."/>
            <person name="Lindblad-toh K."/>
            <person name="Liu X."/>
            <person name="Lokyitsang T."/>
            <person name="Lokyitsang Y."/>
            <person name="Lucien O."/>
            <person name="Lui A."/>
            <person name="Ma L.J."/>
            <person name="Mabbitt R."/>
            <person name="Macdonald J."/>
            <person name="Maclean C."/>
            <person name="Major J."/>
            <person name="Manning J."/>
            <person name="Marabella R."/>
            <person name="Maru K."/>
            <person name="Matthews C."/>
            <person name="Mauceli E."/>
            <person name="Mccarthy M."/>
            <person name="Mcdonough S."/>
            <person name="Mcghee T."/>
            <person name="Meldrim J."/>
            <person name="Meneus L."/>
            <person name="Mesirov J."/>
            <person name="Mihalev A."/>
            <person name="Mihova T."/>
            <person name="Mikkelsen T."/>
            <person name="Mlenga V."/>
            <person name="Moru K."/>
            <person name="Mozes J."/>
            <person name="Mulrain L."/>
            <person name="Munson G."/>
            <person name="Naylor J."/>
            <person name="Newes C."/>
            <person name="Nguyen C."/>
            <person name="Nguyen N."/>
            <person name="Nguyen T."/>
            <person name="Nicol R."/>
            <person name="Nielsen C."/>
            <person name="Nizzari M."/>
            <person name="Norbu C."/>
            <person name="Norbu N."/>
            <person name="O'donnell P."/>
            <person name="Okoawo O."/>
            <person name="O'leary S."/>
            <person name="Omotosho B."/>
            <person name="O'neill K."/>
            <person name="Osman S."/>
            <person name="Parker S."/>
            <person name="Perrin D."/>
            <person name="Phunkhang P."/>
            <person name="Piqani B."/>
            <person name="Purcell S."/>
            <person name="Rachupka T."/>
            <person name="Ramasamy U."/>
            <person name="Rameau R."/>
            <person name="Ray V."/>
            <person name="Raymond C."/>
            <person name="Retta R."/>
            <person name="Richardson S."/>
            <person name="Rise C."/>
            <person name="Rodriguez J."/>
            <person name="Rogers J."/>
            <person name="Rogov P."/>
            <person name="Rutman M."/>
            <person name="Schupbach R."/>
            <person name="Seaman C."/>
            <person name="Settipalli S."/>
            <person name="Sharpe T."/>
            <person name="Sheridan J."/>
            <person name="Sherpa N."/>
            <person name="Shi J."/>
            <person name="Smirnov S."/>
            <person name="Smith C."/>
            <person name="Sougnez C."/>
            <person name="Spencer B."/>
            <person name="Stalker J."/>
            <person name="Stange-thomann N."/>
            <person name="Stavropoulos S."/>
            <person name="Stetson K."/>
            <person name="Stone C."/>
            <person name="Stone S."/>
            <person name="Stubbs M."/>
            <person name="Talamas J."/>
            <person name="Tchuinga P."/>
            <person name="Tenzing P."/>
            <person name="Tesfaye S."/>
            <person name="Theodore J."/>
            <person name="Thoulutsang Y."/>
            <person name="Topham K."/>
            <person name="Towey S."/>
            <person name="Tsamla T."/>
            <person name="Tsomo N."/>
            <person name="Vallee D."/>
            <person name="Vassiliev H."/>
            <person name="Venkataraman V."/>
            <person name="Vinson J."/>
            <person name="Vo A."/>
            <person name="Wade C."/>
            <person name="Wang S."/>
            <person name="Wangchuk T."/>
            <person name="Wangdi T."/>
            <person name="Whittaker C."/>
            <person name="Wilkinson J."/>
            <person name="Wu Y."/>
            <person name="Wyman D."/>
            <person name="Yadav S."/>
            <person name="Yang S."/>
            <person name="Yang X."/>
            <person name="Yeager S."/>
            <person name="Yee E."/>
            <person name="Young G."/>
            <person name="Zainoun J."/>
            <person name="Zembeck L."/>
            <person name="Zimmer A."/>
            <person name="Zody M."/>
            <person name="Lander E."/>
        </authorList>
    </citation>
    <scope>NUCLEOTIDE SEQUENCE [LARGE SCALE GENOMIC DNA]</scope>
</reference>
<dbReference type="STRING" id="51511.ENSCSAVP00000017253"/>
<evidence type="ECO:0000256" key="4">
    <source>
        <dbReference type="ARBA" id="ARBA00022490"/>
    </source>
</evidence>
<dbReference type="HOGENOM" id="CLU_015718_0_0_1"/>
<dbReference type="GeneTree" id="ENSGT00940000159668"/>
<comment type="cofactor">
    <cofactor evidence="1">
        <name>Mg(2+)</name>
        <dbReference type="ChEBI" id="CHEBI:18420"/>
    </cofactor>
</comment>
<reference evidence="14" key="3">
    <citation type="submission" date="2025-09" db="UniProtKB">
        <authorList>
            <consortium name="Ensembl"/>
        </authorList>
    </citation>
    <scope>IDENTIFICATION</scope>
</reference>
<proteinExistence type="inferred from homology"/>
<evidence type="ECO:0000256" key="5">
    <source>
        <dbReference type="ARBA" id="ARBA00022701"/>
    </source>
</evidence>
<accession>H2ZI37</accession>
<comment type="subunit">
    <text evidence="11">Dimer of alpha and beta chains. A typical microtubule is a hollow water-filled tube with an outer diameter of 25 nm and an inner diameter of 15 nM. Alpha-beta heterodimers associate head-to-tail to form protofilaments running lengthwise along the microtubule wall with the beta-tubulin subunit facing the microtubule plus end conferring a structural polarity. Microtubules usually have 13 protofilaments but different protofilament numbers can be found in some organisms and specialized cells.</text>
</comment>
<dbReference type="PROSITE" id="PS00227">
    <property type="entry name" value="TUBULIN"/>
    <property type="match status" value="1"/>
</dbReference>
<dbReference type="InterPro" id="IPR002452">
    <property type="entry name" value="Alpha_tubulin"/>
</dbReference>
<dbReference type="GO" id="GO:0005874">
    <property type="term" value="C:microtubule"/>
    <property type="evidence" value="ECO:0007669"/>
    <property type="project" value="UniProtKB-KW"/>
</dbReference>
<dbReference type="Ensembl" id="ENSCSAVT00000017441.1">
    <property type="protein sequence ID" value="ENSCSAVP00000017253.1"/>
    <property type="gene ID" value="ENSCSAVG00000010152.1"/>
</dbReference>
<dbReference type="SMART" id="SM00864">
    <property type="entry name" value="Tubulin"/>
    <property type="match status" value="1"/>
</dbReference>
<reference evidence="14" key="2">
    <citation type="submission" date="2025-08" db="UniProtKB">
        <authorList>
            <consortium name="Ensembl"/>
        </authorList>
    </citation>
    <scope>IDENTIFICATION</scope>
</reference>
<dbReference type="Gene3D" id="3.30.1330.20">
    <property type="entry name" value="Tubulin/FtsZ, C-terminal domain"/>
    <property type="match status" value="1"/>
</dbReference>
<comment type="similarity">
    <text evidence="3 11">Belongs to the tubulin family.</text>
</comment>
<evidence type="ECO:0000256" key="1">
    <source>
        <dbReference type="ARBA" id="ARBA00001946"/>
    </source>
</evidence>
<evidence type="ECO:0000256" key="8">
    <source>
        <dbReference type="ARBA" id="ARBA00023134"/>
    </source>
</evidence>
<dbReference type="Gene3D" id="3.40.50.1440">
    <property type="entry name" value="Tubulin/FtsZ, GTPase domain"/>
    <property type="match status" value="1"/>
</dbReference>
<keyword evidence="7" id="KW-0378">Hydrolase</keyword>
<dbReference type="SMART" id="SM00865">
    <property type="entry name" value="Tubulin_C"/>
    <property type="match status" value="1"/>
</dbReference>
<dbReference type="InParanoid" id="H2ZI37"/>
<keyword evidence="8 11" id="KW-0342">GTP-binding</keyword>
<organism evidence="14 15">
    <name type="scientific">Ciona savignyi</name>
    <name type="common">Pacific transparent sea squirt</name>
    <dbReference type="NCBI Taxonomy" id="51511"/>
    <lineage>
        <taxon>Eukaryota</taxon>
        <taxon>Metazoa</taxon>
        <taxon>Chordata</taxon>
        <taxon>Tunicata</taxon>
        <taxon>Ascidiacea</taxon>
        <taxon>Phlebobranchia</taxon>
        <taxon>Cionidae</taxon>
        <taxon>Ciona</taxon>
    </lineage>
</organism>
<dbReference type="PRINTS" id="PR01161">
    <property type="entry name" value="TUBULIN"/>
</dbReference>
<dbReference type="InterPro" id="IPR008280">
    <property type="entry name" value="Tub_FtsZ_C"/>
</dbReference>
<evidence type="ECO:0000256" key="2">
    <source>
        <dbReference type="ARBA" id="ARBA00004245"/>
    </source>
</evidence>
<evidence type="ECO:0000256" key="10">
    <source>
        <dbReference type="ARBA" id="ARBA00049117"/>
    </source>
</evidence>
<dbReference type="GO" id="GO:0016787">
    <property type="term" value="F:hydrolase activity"/>
    <property type="evidence" value="ECO:0007669"/>
    <property type="project" value="UniProtKB-KW"/>
</dbReference>
<evidence type="ECO:0000313" key="15">
    <source>
        <dbReference type="Proteomes" id="UP000007875"/>
    </source>
</evidence>
<dbReference type="AlphaFoldDB" id="H2ZI37"/>
<dbReference type="SUPFAM" id="SSF55307">
    <property type="entry name" value="Tubulin C-terminal domain-like"/>
    <property type="match status" value="1"/>
</dbReference>
<dbReference type="InterPro" id="IPR003008">
    <property type="entry name" value="Tubulin_FtsZ_GTPase"/>
</dbReference>
<evidence type="ECO:0000259" key="13">
    <source>
        <dbReference type="SMART" id="SM00865"/>
    </source>
</evidence>
<evidence type="ECO:0000256" key="9">
    <source>
        <dbReference type="ARBA" id="ARBA00023212"/>
    </source>
</evidence>
<feature type="domain" description="Tubulin/FtsZ GTPase" evidence="12">
    <location>
        <begin position="1"/>
        <end position="111"/>
    </location>
</feature>
<evidence type="ECO:0000256" key="6">
    <source>
        <dbReference type="ARBA" id="ARBA00022741"/>
    </source>
</evidence>
<evidence type="ECO:0000256" key="7">
    <source>
        <dbReference type="ARBA" id="ARBA00022801"/>
    </source>
</evidence>
<sequence length="331" mass="36873">MIYHSLGGGTGSGFTSVLMERLTACFGNKSKCEIAIFPTHKICTAVVEPYNAVLATHGTLTHSECSFLFDNEAVFDICTNKLGIDLPGYPQINKVVAQVMSSITASLRFEGSLNANLTDFRTNLVPNPRLRFPLVNFAPFASAQTPPSGQMSVTDMTSACFDTSNAMVKCNPLQGKYMACCMTYRGNAKQSDINAVIETVKQNQNIQDIKVWSNHREPTMLPESHMAKLVTSVCALSNTTAMAPFWTKLREKFDKMYSKKAFLHWYKGEGVLEDKFDSAREDLVTLEKDYENASSAILEVKPKDTRVHSRIHVTQMRLQNIMSEFKVCCVT</sequence>
<evidence type="ECO:0000256" key="3">
    <source>
        <dbReference type="ARBA" id="ARBA00009636"/>
    </source>
</evidence>
<dbReference type="InterPro" id="IPR037103">
    <property type="entry name" value="Tubulin/FtsZ-like_C"/>
</dbReference>
<dbReference type="Pfam" id="PF03953">
    <property type="entry name" value="Tubulin_C"/>
    <property type="match status" value="1"/>
</dbReference>
<comment type="subcellular location">
    <subcellularLocation>
        <location evidence="2">Cytoplasm</location>
        <location evidence="2">Cytoskeleton</location>
    </subcellularLocation>
</comment>
<keyword evidence="15" id="KW-1185">Reference proteome</keyword>
<keyword evidence="5 11" id="KW-0493">Microtubule</keyword>
<dbReference type="InterPro" id="IPR023123">
    <property type="entry name" value="Tubulin_C"/>
</dbReference>
<evidence type="ECO:0000256" key="11">
    <source>
        <dbReference type="RuleBase" id="RU000352"/>
    </source>
</evidence>
<comment type="function">
    <text evidence="11">Tubulin is the major constituent of microtubules, a cylinder consisting of laterally associated linear protofilaments composed of alpha- and beta-tubulin heterodimers. Microtubules grow by the addition of GTP-tubulin dimers to the microtubule end, where a stabilizing cap forms. Below the cap, tubulin dimers are in GDP-bound state, owing to GTPase activity of alpha-tubulin.</text>
</comment>
<dbReference type="SUPFAM" id="SSF52490">
    <property type="entry name" value="Tubulin nucleotide-binding domain-like"/>
    <property type="match status" value="1"/>
</dbReference>
<dbReference type="eggNOG" id="KOG1376">
    <property type="taxonomic scope" value="Eukaryota"/>
</dbReference>
<comment type="catalytic activity">
    <reaction evidence="10">
        <text>GTP + H2O = GDP + phosphate + H(+)</text>
        <dbReference type="Rhea" id="RHEA:19669"/>
        <dbReference type="ChEBI" id="CHEBI:15377"/>
        <dbReference type="ChEBI" id="CHEBI:15378"/>
        <dbReference type="ChEBI" id="CHEBI:37565"/>
        <dbReference type="ChEBI" id="CHEBI:43474"/>
        <dbReference type="ChEBI" id="CHEBI:58189"/>
    </reaction>
    <physiologicalReaction direction="left-to-right" evidence="10">
        <dbReference type="Rhea" id="RHEA:19670"/>
    </physiologicalReaction>
</comment>
<dbReference type="Gene3D" id="1.10.287.600">
    <property type="entry name" value="Helix hairpin bin"/>
    <property type="match status" value="1"/>
</dbReference>
<feature type="domain" description="Tubulin/FtsZ 2-layer sandwich" evidence="13">
    <location>
        <begin position="113"/>
        <end position="251"/>
    </location>
</feature>
<evidence type="ECO:0000313" key="14">
    <source>
        <dbReference type="Ensembl" id="ENSCSAVP00000017253.1"/>
    </source>
</evidence>
<dbReference type="Proteomes" id="UP000007875">
    <property type="component" value="Unassembled WGS sequence"/>
</dbReference>
<dbReference type="PRINTS" id="PR01162">
    <property type="entry name" value="ALPHATUBULIN"/>
</dbReference>
<dbReference type="GO" id="GO:0007017">
    <property type="term" value="P:microtubule-based process"/>
    <property type="evidence" value="ECO:0007669"/>
    <property type="project" value="InterPro"/>
</dbReference>